<gene>
    <name evidence="1" type="ORF">PHPALM_20447</name>
</gene>
<evidence type="ECO:0000313" key="1">
    <source>
        <dbReference type="EMBL" id="POM64078.1"/>
    </source>
</evidence>
<protein>
    <submittedName>
        <fullName evidence="1">Uncharacterized protein</fullName>
    </submittedName>
</protein>
<keyword evidence="2" id="KW-1185">Reference proteome</keyword>
<accession>A0A2P4XEV8</accession>
<dbReference type="EMBL" id="NCKW01011200">
    <property type="protein sequence ID" value="POM64078.1"/>
    <property type="molecule type" value="Genomic_DNA"/>
</dbReference>
<dbReference type="Proteomes" id="UP000237271">
    <property type="component" value="Unassembled WGS sequence"/>
</dbReference>
<comment type="caution">
    <text evidence="1">The sequence shown here is derived from an EMBL/GenBank/DDBJ whole genome shotgun (WGS) entry which is preliminary data.</text>
</comment>
<evidence type="ECO:0000313" key="2">
    <source>
        <dbReference type="Proteomes" id="UP000237271"/>
    </source>
</evidence>
<organism evidence="1 2">
    <name type="scientific">Phytophthora palmivora</name>
    <dbReference type="NCBI Taxonomy" id="4796"/>
    <lineage>
        <taxon>Eukaryota</taxon>
        <taxon>Sar</taxon>
        <taxon>Stramenopiles</taxon>
        <taxon>Oomycota</taxon>
        <taxon>Peronosporomycetes</taxon>
        <taxon>Peronosporales</taxon>
        <taxon>Peronosporaceae</taxon>
        <taxon>Phytophthora</taxon>
    </lineage>
</organism>
<sequence>MGSNLHGANNPVLNFYRMPTKCPGAFYYYADTMAFDYDNMIPHTCRSPPTLDPPRTAETSACRSLYSEMKSYVDKLSESDLGS</sequence>
<dbReference type="AlphaFoldDB" id="A0A2P4XEV8"/>
<reference evidence="1 2" key="1">
    <citation type="journal article" date="2017" name="Genome Biol. Evol.">
        <title>Phytophthora megakarya and P. palmivora, closely related causal agents of cacao black pod rot, underwent increases in genome sizes and gene numbers by different mechanisms.</title>
        <authorList>
            <person name="Ali S.S."/>
            <person name="Shao J."/>
            <person name="Lary D.J."/>
            <person name="Kronmiller B."/>
            <person name="Shen D."/>
            <person name="Strem M.D."/>
            <person name="Amoako-Attah I."/>
            <person name="Akrofi A.Y."/>
            <person name="Begoude B.A."/>
            <person name="Ten Hoopen G.M."/>
            <person name="Coulibaly K."/>
            <person name="Kebe B.I."/>
            <person name="Melnick R.L."/>
            <person name="Guiltinan M.J."/>
            <person name="Tyler B.M."/>
            <person name="Meinhardt L.W."/>
            <person name="Bailey B.A."/>
        </authorList>
    </citation>
    <scope>NUCLEOTIDE SEQUENCE [LARGE SCALE GENOMIC DNA]</scope>
    <source>
        <strain evidence="2">sbr112.9</strain>
    </source>
</reference>
<proteinExistence type="predicted"/>
<dbReference type="OrthoDB" id="112883at2759"/>
<name>A0A2P4XEV8_9STRA</name>